<evidence type="ECO:0000256" key="13">
    <source>
        <dbReference type="ARBA" id="ARBA00023154"/>
    </source>
</evidence>
<keyword evidence="12 17" id="KW-0496">Mitochondrion</keyword>
<evidence type="ECO:0000256" key="8">
    <source>
        <dbReference type="ARBA" id="ARBA00022723"/>
    </source>
</evidence>
<comment type="similarity">
    <text evidence="4 17">Belongs to the aconitase/IPM isomerase family.</text>
</comment>
<dbReference type="FunFam" id="3.30.499.10:FF:000013">
    <property type="entry name" value="Homoaconitase, mitochondrial"/>
    <property type="match status" value="1"/>
</dbReference>
<feature type="compositionally biased region" description="Low complexity" evidence="18">
    <location>
        <begin position="604"/>
        <end position="616"/>
    </location>
</feature>
<evidence type="ECO:0000256" key="7">
    <source>
        <dbReference type="ARBA" id="ARBA00022605"/>
    </source>
</evidence>
<dbReference type="GO" id="GO:0019878">
    <property type="term" value="P:lysine biosynthetic process via aminoadipic acid"/>
    <property type="evidence" value="ECO:0007669"/>
    <property type="project" value="UniProtKB-UniRule"/>
</dbReference>
<evidence type="ECO:0000259" key="20">
    <source>
        <dbReference type="Pfam" id="PF00694"/>
    </source>
</evidence>
<keyword evidence="8 17" id="KW-0479">Metal-binding</keyword>
<proteinExistence type="inferred from homology"/>
<keyword evidence="22" id="KW-1185">Reference proteome</keyword>
<dbReference type="NCBIfam" id="TIGR00139">
    <property type="entry name" value="h_aconitase"/>
    <property type="match status" value="1"/>
</dbReference>
<comment type="pathway">
    <text evidence="3 17">Amino-acid biosynthesis; L-lysine biosynthesis via AAA pathway; L-alpha-aminoadipate from 2-oxoglutarate: step 3/5.</text>
</comment>
<gene>
    <name evidence="21" type="ORF">M011DRAFT_449145</name>
</gene>
<dbReference type="PRINTS" id="PR00415">
    <property type="entry name" value="ACONITASE"/>
</dbReference>
<dbReference type="PANTHER" id="PTHR43822">
    <property type="entry name" value="HOMOACONITASE, MITOCHONDRIAL-RELATED"/>
    <property type="match status" value="1"/>
</dbReference>
<evidence type="ECO:0000256" key="9">
    <source>
        <dbReference type="ARBA" id="ARBA00022946"/>
    </source>
</evidence>
<dbReference type="GO" id="GO:0005739">
    <property type="term" value="C:mitochondrion"/>
    <property type="evidence" value="ECO:0007669"/>
    <property type="project" value="UniProtKB-SubCell"/>
</dbReference>
<accession>A0A6A6V5N0</accession>
<evidence type="ECO:0000256" key="2">
    <source>
        <dbReference type="ARBA" id="ARBA00004173"/>
    </source>
</evidence>
<comment type="cofactor">
    <cofactor evidence="17">
        <name>[4Fe-4S] cluster</name>
        <dbReference type="ChEBI" id="CHEBI:49883"/>
    </cofactor>
    <text evidence="17">Binds 1 [4Fe-4S] cluster per subunit.</text>
</comment>
<dbReference type="EMBL" id="MU006588">
    <property type="protein sequence ID" value="KAF2744507.1"/>
    <property type="molecule type" value="Genomic_DNA"/>
</dbReference>
<evidence type="ECO:0000259" key="19">
    <source>
        <dbReference type="Pfam" id="PF00330"/>
    </source>
</evidence>
<dbReference type="InterPro" id="IPR000573">
    <property type="entry name" value="AconitaseA/IPMdHydase_ssu_swvl"/>
</dbReference>
<evidence type="ECO:0000256" key="1">
    <source>
        <dbReference type="ARBA" id="ARBA00003422"/>
    </source>
</evidence>
<dbReference type="SUPFAM" id="SSF53732">
    <property type="entry name" value="Aconitase iron-sulfur domain"/>
    <property type="match status" value="1"/>
</dbReference>
<evidence type="ECO:0000256" key="10">
    <source>
        <dbReference type="ARBA" id="ARBA00023004"/>
    </source>
</evidence>
<keyword evidence="14 17" id="KW-0456">Lyase</keyword>
<evidence type="ECO:0000313" key="22">
    <source>
        <dbReference type="Proteomes" id="UP000799440"/>
    </source>
</evidence>
<keyword evidence="13 17" id="KW-0457">Lysine biosynthesis</keyword>
<dbReference type="Gene3D" id="3.20.19.10">
    <property type="entry name" value="Aconitase, domain 4"/>
    <property type="match status" value="1"/>
</dbReference>
<dbReference type="UniPathway" id="UPA00033">
    <property type="reaction ID" value="UER01027"/>
</dbReference>
<feature type="region of interest" description="Disordered" evidence="18">
    <location>
        <begin position="597"/>
        <end position="616"/>
    </location>
</feature>
<feature type="compositionally biased region" description="Low complexity" evidence="18">
    <location>
        <begin position="743"/>
        <end position="762"/>
    </location>
</feature>
<keyword evidence="7 17" id="KW-0028">Amino-acid biosynthesis</keyword>
<evidence type="ECO:0000256" key="15">
    <source>
        <dbReference type="ARBA" id="ARBA00029338"/>
    </source>
</evidence>
<comment type="subcellular location">
    <subcellularLocation>
        <location evidence="2 17">Mitochondrion</location>
    </subcellularLocation>
</comment>
<feature type="domain" description="Aconitase A/isopropylmalate dehydratase small subunit swivel" evidence="20">
    <location>
        <begin position="611"/>
        <end position="732"/>
    </location>
</feature>
<dbReference type="InterPro" id="IPR039386">
    <property type="entry name" value="Homoaconitase_swivel"/>
</dbReference>
<dbReference type="PROSITE" id="PS00450">
    <property type="entry name" value="ACONITASE_1"/>
    <property type="match status" value="1"/>
</dbReference>
<dbReference type="SUPFAM" id="SSF52016">
    <property type="entry name" value="LeuD/IlvD-like"/>
    <property type="match status" value="1"/>
</dbReference>
<dbReference type="PANTHER" id="PTHR43822:SF2">
    <property type="entry name" value="HOMOACONITASE, MITOCHONDRIAL"/>
    <property type="match status" value="1"/>
</dbReference>
<protein>
    <recommendedName>
        <fullName evidence="6 17">Homoaconitase, mitochondrial</fullName>
        <ecNumber evidence="5 17">4.2.1.36</ecNumber>
    </recommendedName>
    <alternativeName>
        <fullName evidence="16 17">Homoaconitate hydratase</fullName>
    </alternativeName>
</protein>
<dbReference type="InterPro" id="IPR015931">
    <property type="entry name" value="Acnase/IPM_dHydase_lsu_aba_1/3"/>
</dbReference>
<dbReference type="Proteomes" id="UP000799440">
    <property type="component" value="Unassembled WGS sequence"/>
</dbReference>
<feature type="domain" description="Aconitase/3-isopropylmalate dehydratase large subunit alpha/beta/alpha" evidence="19">
    <location>
        <begin position="84"/>
        <end position="543"/>
    </location>
</feature>
<dbReference type="CDD" id="cd01674">
    <property type="entry name" value="Homoaconitase_Swivel"/>
    <property type="match status" value="1"/>
</dbReference>
<evidence type="ECO:0000256" key="5">
    <source>
        <dbReference type="ARBA" id="ARBA00012022"/>
    </source>
</evidence>
<dbReference type="InterPro" id="IPR015928">
    <property type="entry name" value="Aconitase/3IPM_dehydase_swvl"/>
</dbReference>
<evidence type="ECO:0000313" key="21">
    <source>
        <dbReference type="EMBL" id="KAF2744507.1"/>
    </source>
</evidence>
<evidence type="ECO:0000256" key="18">
    <source>
        <dbReference type="SAM" id="MobiDB-lite"/>
    </source>
</evidence>
<sequence>MAMSIRAARALSRRQPWVSPRLPLCITAQLRRPGAIHQTFSTRAPLRNGTTAIPDVFPSMKEGPAASFLSTLQQPTKTPQTLTEKIVQRHSVGVAEGKILRSGDYVTLQPHKCMTHDNSWPVALKFMSIGATKINDPSQIVMTLDHDVQNKTEKNLKKYQQIEEFAQKQSVTFYPAGRGIGHQIMVEEGYAWPGTLAVASDSHSNMYGGIGCLGTPVVRTDAASIWATGKTWWQIPPVAKVTFTGVLPKGVTGKDVIVALAGLFNNDEVLNHAIEFTGSDETLRSISVDDRLAIANMTTEWGALTGLFPIDSVLHGWLRAKATDAAMYGSNASDYKDNHAAQFLHDRIDELFTSTGIVGEKTGHIYQPSLAADKGAVYAKQLFLDLSTLSPYVAGPNSVKVATPLPELEKQSIKINKAYLVSCTNSRASDIAAAAKVFKDAAAANGGQIPKIPSNVQFYIAAASIPEQRAAEEQGDWQTLLAAGAQPLPSGCGPCIGLGTGLLEPGEVGISASNRNFKGRMGSPDAKAYLASPEVVAASALSGTISGPGWYEAPANYTGVRRGEGDGIAEEERMMTIESLLERVIAQADDMIASVENPTAETQSTPEAAPTSATETEILPGFPEKIAGEIVFCDADNINTDGIYPGKYTYQDDVTREKMAEVCMENYDPSFGSVAKQGDILVSGFNFGCGSSREQAATAILAKGIPLVVAGSFGNIFSRNSINNALMGVEVPKLARRLREVFSSSSPASSQQQVQEPSQTQSARQDPLDALPTGVTAQPAQARQLTRRTGWTLEWDVRRSTVSVQEGPGGQKWSVQVGELPPNVQEIIALGGLESWVKKEIGGGA</sequence>
<dbReference type="InterPro" id="IPR036008">
    <property type="entry name" value="Aconitase_4Fe-4S_dom"/>
</dbReference>
<feature type="region of interest" description="Disordered" evidence="18">
    <location>
        <begin position="742"/>
        <end position="783"/>
    </location>
</feature>
<dbReference type="InterPro" id="IPR004418">
    <property type="entry name" value="Homoaconitase_mito"/>
</dbReference>
<evidence type="ECO:0000256" key="3">
    <source>
        <dbReference type="ARBA" id="ARBA00005106"/>
    </source>
</evidence>
<dbReference type="Gene3D" id="3.30.499.10">
    <property type="entry name" value="Aconitase, domain 3"/>
    <property type="match status" value="2"/>
</dbReference>
<organism evidence="21 22">
    <name type="scientific">Sporormia fimetaria CBS 119925</name>
    <dbReference type="NCBI Taxonomy" id="1340428"/>
    <lineage>
        <taxon>Eukaryota</taxon>
        <taxon>Fungi</taxon>
        <taxon>Dikarya</taxon>
        <taxon>Ascomycota</taxon>
        <taxon>Pezizomycotina</taxon>
        <taxon>Dothideomycetes</taxon>
        <taxon>Pleosporomycetidae</taxon>
        <taxon>Pleosporales</taxon>
        <taxon>Sporormiaceae</taxon>
        <taxon>Sporormia</taxon>
    </lineage>
</organism>
<dbReference type="Pfam" id="PF00330">
    <property type="entry name" value="Aconitase"/>
    <property type="match status" value="1"/>
</dbReference>
<comment type="function">
    <text evidence="1 17">Catalyzes the reversible hydration of cis-homoaconitate to (2R,3S)-homoisocitrate, a step in the alpha-aminoadipate pathway for lysine biosynthesis.</text>
</comment>
<dbReference type="GO" id="GO:0051539">
    <property type="term" value="F:4 iron, 4 sulfur cluster binding"/>
    <property type="evidence" value="ECO:0007669"/>
    <property type="project" value="UniProtKB-UniRule"/>
</dbReference>
<dbReference type="GO" id="GO:0046872">
    <property type="term" value="F:metal ion binding"/>
    <property type="evidence" value="ECO:0007669"/>
    <property type="project" value="UniProtKB-UniRule"/>
</dbReference>
<dbReference type="PROSITE" id="PS01244">
    <property type="entry name" value="ACONITASE_2"/>
    <property type="match status" value="1"/>
</dbReference>
<dbReference type="GO" id="GO:0004409">
    <property type="term" value="F:homoaconitate hydratase activity"/>
    <property type="evidence" value="ECO:0007669"/>
    <property type="project" value="UniProtKB-UniRule"/>
</dbReference>
<keyword evidence="9 17" id="KW-0809">Transit peptide</keyword>
<reference evidence="21" key="1">
    <citation type="journal article" date="2020" name="Stud. Mycol.">
        <title>101 Dothideomycetes genomes: a test case for predicting lifestyles and emergence of pathogens.</title>
        <authorList>
            <person name="Haridas S."/>
            <person name="Albert R."/>
            <person name="Binder M."/>
            <person name="Bloem J."/>
            <person name="Labutti K."/>
            <person name="Salamov A."/>
            <person name="Andreopoulos B."/>
            <person name="Baker S."/>
            <person name="Barry K."/>
            <person name="Bills G."/>
            <person name="Bluhm B."/>
            <person name="Cannon C."/>
            <person name="Castanera R."/>
            <person name="Culley D."/>
            <person name="Daum C."/>
            <person name="Ezra D."/>
            <person name="Gonzalez J."/>
            <person name="Henrissat B."/>
            <person name="Kuo A."/>
            <person name="Liang C."/>
            <person name="Lipzen A."/>
            <person name="Lutzoni F."/>
            <person name="Magnuson J."/>
            <person name="Mondo S."/>
            <person name="Nolan M."/>
            <person name="Ohm R."/>
            <person name="Pangilinan J."/>
            <person name="Park H.-J."/>
            <person name="Ramirez L."/>
            <person name="Alfaro M."/>
            <person name="Sun H."/>
            <person name="Tritt A."/>
            <person name="Yoshinaga Y."/>
            <person name="Zwiers L.-H."/>
            <person name="Turgeon B."/>
            <person name="Goodwin S."/>
            <person name="Spatafora J."/>
            <person name="Crous P."/>
            <person name="Grigoriev I."/>
        </authorList>
    </citation>
    <scope>NUCLEOTIDE SEQUENCE</scope>
    <source>
        <strain evidence="21">CBS 119925</strain>
    </source>
</reference>
<evidence type="ECO:0000256" key="14">
    <source>
        <dbReference type="ARBA" id="ARBA00023239"/>
    </source>
</evidence>
<evidence type="ECO:0000256" key="6">
    <source>
        <dbReference type="ARBA" id="ARBA00021560"/>
    </source>
</evidence>
<evidence type="ECO:0000256" key="17">
    <source>
        <dbReference type="RuleBase" id="RU362038"/>
    </source>
</evidence>
<dbReference type="AlphaFoldDB" id="A0A6A6V5N0"/>
<keyword evidence="11 17" id="KW-0411">Iron-sulfur</keyword>
<evidence type="ECO:0000256" key="12">
    <source>
        <dbReference type="ARBA" id="ARBA00023128"/>
    </source>
</evidence>
<dbReference type="InterPro" id="IPR050067">
    <property type="entry name" value="IPM_dehydratase_rel_enz"/>
</dbReference>
<comment type="catalytic activity">
    <reaction evidence="15 17">
        <text>(2R,3S)-homoisocitrate = cis-homoaconitate + H2O</text>
        <dbReference type="Rhea" id="RHEA:15485"/>
        <dbReference type="ChEBI" id="CHEBI:15377"/>
        <dbReference type="ChEBI" id="CHEBI:15404"/>
        <dbReference type="ChEBI" id="CHEBI:58174"/>
        <dbReference type="EC" id="4.2.1.36"/>
    </reaction>
</comment>
<evidence type="ECO:0000256" key="4">
    <source>
        <dbReference type="ARBA" id="ARBA00007185"/>
    </source>
</evidence>
<name>A0A6A6V5N0_9PLEO</name>
<dbReference type="InterPro" id="IPR001030">
    <property type="entry name" value="Acoase/IPM_deHydtase_lsu_aba"/>
</dbReference>
<dbReference type="EC" id="4.2.1.36" evidence="5 17"/>
<keyword evidence="10 17" id="KW-0408">Iron</keyword>
<evidence type="ECO:0000256" key="11">
    <source>
        <dbReference type="ARBA" id="ARBA00023014"/>
    </source>
</evidence>
<evidence type="ECO:0000256" key="16">
    <source>
        <dbReference type="ARBA" id="ARBA00032706"/>
    </source>
</evidence>
<dbReference type="OrthoDB" id="10262323at2759"/>
<dbReference type="InterPro" id="IPR018136">
    <property type="entry name" value="Aconitase_4Fe-4S_BS"/>
</dbReference>
<dbReference type="Pfam" id="PF00694">
    <property type="entry name" value="Aconitase_C"/>
    <property type="match status" value="1"/>
</dbReference>